<keyword evidence="1" id="KW-1133">Transmembrane helix</keyword>
<feature type="transmembrane region" description="Helical" evidence="1">
    <location>
        <begin position="12"/>
        <end position="31"/>
    </location>
</feature>
<accession>A0ABP0V0K7</accession>
<keyword evidence="1" id="KW-0472">Membrane</keyword>
<keyword evidence="1" id="KW-0812">Transmembrane</keyword>
<protein>
    <submittedName>
        <fullName evidence="3">Uncharacterized protein</fullName>
    </submittedName>
</protein>
<name>A0ABP0V0K7_9BRYO</name>
<proteinExistence type="predicted"/>
<dbReference type="EMBL" id="OZ019900">
    <property type="protein sequence ID" value="CAK9234696.1"/>
    <property type="molecule type" value="Genomic_DNA"/>
</dbReference>
<evidence type="ECO:0000313" key="2">
    <source>
        <dbReference type="EMBL" id="CAK9234692.1"/>
    </source>
</evidence>
<dbReference type="Gene3D" id="2.30.30.40">
    <property type="entry name" value="SH3 Domains"/>
    <property type="match status" value="1"/>
</dbReference>
<gene>
    <name evidence="2" type="ORF">CSSPTR1EN2_LOCUS22344</name>
    <name evidence="3" type="ORF">CSSPTR1EN2_LOCUS22346</name>
</gene>
<dbReference type="Proteomes" id="UP001497512">
    <property type="component" value="Chromosome 8"/>
</dbReference>
<sequence>MATTTVKSSLPAGLLPVVIAFLLMTTPALYVTCYTVTADLNVRTCASTSCKFITTIPSGTDVFIFCIADGQDIYGDSQWDYVGYSSDEALLGYVSDYYVDCGGLCPGPSCS</sequence>
<organism evidence="3 4">
    <name type="scientific">Sphagnum troendelagicum</name>
    <dbReference type="NCBI Taxonomy" id="128251"/>
    <lineage>
        <taxon>Eukaryota</taxon>
        <taxon>Viridiplantae</taxon>
        <taxon>Streptophyta</taxon>
        <taxon>Embryophyta</taxon>
        <taxon>Bryophyta</taxon>
        <taxon>Sphagnophytina</taxon>
        <taxon>Sphagnopsida</taxon>
        <taxon>Sphagnales</taxon>
        <taxon>Sphagnaceae</taxon>
        <taxon>Sphagnum</taxon>
    </lineage>
</organism>
<evidence type="ECO:0000313" key="3">
    <source>
        <dbReference type="EMBL" id="CAK9234696.1"/>
    </source>
</evidence>
<evidence type="ECO:0000256" key="1">
    <source>
        <dbReference type="SAM" id="Phobius"/>
    </source>
</evidence>
<keyword evidence="4" id="KW-1185">Reference proteome</keyword>
<evidence type="ECO:0000313" key="4">
    <source>
        <dbReference type="Proteomes" id="UP001497512"/>
    </source>
</evidence>
<dbReference type="EMBL" id="OZ019900">
    <property type="protein sequence ID" value="CAK9234692.1"/>
    <property type="molecule type" value="Genomic_DNA"/>
</dbReference>
<reference evidence="3" key="1">
    <citation type="submission" date="2024-02" db="EMBL/GenBank/DDBJ databases">
        <authorList>
            <consortium name="ELIXIR-Norway"/>
            <consortium name="Elixir Norway"/>
        </authorList>
    </citation>
    <scope>NUCLEOTIDE SEQUENCE</scope>
</reference>